<feature type="active site" evidence="4">
    <location>
        <position position="18"/>
    </location>
</feature>
<evidence type="ECO:0000256" key="4">
    <source>
        <dbReference type="PROSITE-ProRule" id="PRU00520"/>
    </source>
</evidence>
<dbReference type="OrthoDB" id="9808093at2"/>
<dbReference type="EC" id="3.6.1.7" evidence="2 4"/>
<dbReference type="AlphaFoldDB" id="A0A1I0NI58"/>
<dbReference type="Pfam" id="PF00708">
    <property type="entry name" value="Acylphosphatase"/>
    <property type="match status" value="1"/>
</dbReference>
<dbReference type="GeneID" id="99985937"/>
<feature type="domain" description="Acylphosphatase-like" evidence="7">
    <location>
        <begin position="3"/>
        <end position="89"/>
    </location>
</feature>
<evidence type="ECO:0000256" key="1">
    <source>
        <dbReference type="ARBA" id="ARBA00005614"/>
    </source>
</evidence>
<dbReference type="PANTHER" id="PTHR47268">
    <property type="entry name" value="ACYLPHOSPHATASE"/>
    <property type="match status" value="1"/>
</dbReference>
<feature type="active site" evidence="4">
    <location>
        <position position="36"/>
    </location>
</feature>
<dbReference type="RefSeq" id="WP_090257607.1">
    <property type="nucleotide sequence ID" value="NZ_FOIR01000001.1"/>
</dbReference>
<keyword evidence="9" id="KW-1185">Reference proteome</keyword>
<organism evidence="8 9">
    <name type="scientific">Roseivirga pacifica</name>
    <dbReference type="NCBI Taxonomy" id="1267423"/>
    <lineage>
        <taxon>Bacteria</taxon>
        <taxon>Pseudomonadati</taxon>
        <taxon>Bacteroidota</taxon>
        <taxon>Cytophagia</taxon>
        <taxon>Cytophagales</taxon>
        <taxon>Roseivirgaceae</taxon>
        <taxon>Roseivirga</taxon>
    </lineage>
</organism>
<evidence type="ECO:0000256" key="5">
    <source>
        <dbReference type="RuleBase" id="RU000553"/>
    </source>
</evidence>
<dbReference type="InterPro" id="IPR020456">
    <property type="entry name" value="Acylphosphatase"/>
</dbReference>
<proteinExistence type="inferred from homology"/>
<dbReference type="Proteomes" id="UP000199437">
    <property type="component" value="Unassembled WGS sequence"/>
</dbReference>
<accession>A0A1I0NI58</accession>
<reference evidence="9" key="1">
    <citation type="submission" date="2016-10" db="EMBL/GenBank/DDBJ databases">
        <authorList>
            <person name="Varghese N."/>
            <person name="Submissions S."/>
        </authorList>
    </citation>
    <scope>NUCLEOTIDE SEQUENCE [LARGE SCALE GENOMIC DNA]</scope>
    <source>
        <strain evidence="9">CGMCC 1.12402</strain>
    </source>
</reference>
<evidence type="ECO:0000256" key="6">
    <source>
        <dbReference type="RuleBase" id="RU004168"/>
    </source>
</evidence>
<comment type="similarity">
    <text evidence="1 6">Belongs to the acylphosphatase family.</text>
</comment>
<dbReference type="STRING" id="1267423.SAMN05216290_1205"/>
<evidence type="ECO:0000313" key="9">
    <source>
        <dbReference type="Proteomes" id="UP000199437"/>
    </source>
</evidence>
<dbReference type="EMBL" id="FOIR01000001">
    <property type="protein sequence ID" value="SEW00867.1"/>
    <property type="molecule type" value="Genomic_DNA"/>
</dbReference>
<sequence length="89" mass="10160">MKAVKIQVYGVVQGVFFRASTKQAADRLGLKGWCRNEPDGSVLIEAVGNKEQLEQFEAWCNEGPEMARVDKLLKTEVEVEEFPDFEIRR</sequence>
<evidence type="ECO:0000256" key="2">
    <source>
        <dbReference type="ARBA" id="ARBA00012150"/>
    </source>
</evidence>
<comment type="catalytic activity">
    <reaction evidence="3 4 5">
        <text>an acyl phosphate + H2O = a carboxylate + phosphate + H(+)</text>
        <dbReference type="Rhea" id="RHEA:14965"/>
        <dbReference type="ChEBI" id="CHEBI:15377"/>
        <dbReference type="ChEBI" id="CHEBI:15378"/>
        <dbReference type="ChEBI" id="CHEBI:29067"/>
        <dbReference type="ChEBI" id="CHEBI:43474"/>
        <dbReference type="ChEBI" id="CHEBI:59918"/>
        <dbReference type="EC" id="3.6.1.7"/>
    </reaction>
</comment>
<dbReference type="Gene3D" id="3.30.70.100">
    <property type="match status" value="1"/>
</dbReference>
<dbReference type="PROSITE" id="PS00151">
    <property type="entry name" value="ACYLPHOSPHATASE_2"/>
    <property type="match status" value="1"/>
</dbReference>
<dbReference type="InterPro" id="IPR001792">
    <property type="entry name" value="Acylphosphatase-like_dom"/>
</dbReference>
<name>A0A1I0NI58_9BACT</name>
<dbReference type="PRINTS" id="PR00112">
    <property type="entry name" value="ACYLPHPHTASE"/>
</dbReference>
<dbReference type="InterPro" id="IPR036046">
    <property type="entry name" value="Acylphosphatase-like_dom_sf"/>
</dbReference>
<dbReference type="InterPro" id="IPR017968">
    <property type="entry name" value="Acylphosphatase_CS"/>
</dbReference>
<dbReference type="PROSITE" id="PS51160">
    <property type="entry name" value="ACYLPHOSPHATASE_3"/>
    <property type="match status" value="1"/>
</dbReference>
<dbReference type="PANTHER" id="PTHR47268:SF4">
    <property type="entry name" value="ACYLPHOSPHATASE"/>
    <property type="match status" value="1"/>
</dbReference>
<dbReference type="GO" id="GO:0003998">
    <property type="term" value="F:acylphosphatase activity"/>
    <property type="evidence" value="ECO:0007669"/>
    <property type="project" value="UniProtKB-EC"/>
</dbReference>
<dbReference type="PROSITE" id="PS00150">
    <property type="entry name" value="ACYLPHOSPHATASE_1"/>
    <property type="match status" value="1"/>
</dbReference>
<protein>
    <recommendedName>
        <fullName evidence="2 4">Acylphosphatase</fullName>
        <ecNumber evidence="2 4">3.6.1.7</ecNumber>
    </recommendedName>
</protein>
<gene>
    <name evidence="8" type="ORF">SAMN05216290_1205</name>
</gene>
<dbReference type="SUPFAM" id="SSF54975">
    <property type="entry name" value="Acylphosphatase/BLUF domain-like"/>
    <property type="match status" value="1"/>
</dbReference>
<evidence type="ECO:0000256" key="3">
    <source>
        <dbReference type="ARBA" id="ARBA00047645"/>
    </source>
</evidence>
<evidence type="ECO:0000259" key="7">
    <source>
        <dbReference type="PROSITE" id="PS51160"/>
    </source>
</evidence>
<evidence type="ECO:0000313" key="8">
    <source>
        <dbReference type="EMBL" id="SEW00867.1"/>
    </source>
</evidence>
<keyword evidence="4 5" id="KW-0378">Hydrolase</keyword>